<dbReference type="KEGG" id="sms:SMDSEM_119"/>
<dbReference type="InterPro" id="IPR005814">
    <property type="entry name" value="Aminotrans_3"/>
</dbReference>
<dbReference type="InterPro" id="IPR015424">
    <property type="entry name" value="PyrdxlP-dep_Trfase"/>
</dbReference>
<evidence type="ECO:0000256" key="5">
    <source>
        <dbReference type="RuleBase" id="RU003560"/>
    </source>
</evidence>
<dbReference type="Pfam" id="PF00202">
    <property type="entry name" value="Aminotran_3"/>
    <property type="match status" value="1"/>
</dbReference>
<dbReference type="GO" id="GO:0030170">
    <property type="term" value="F:pyridoxal phosphate binding"/>
    <property type="evidence" value="ECO:0007669"/>
    <property type="project" value="InterPro"/>
</dbReference>
<comment type="cofactor">
    <cofactor evidence="1">
        <name>pyridoxal 5'-phosphate</name>
        <dbReference type="ChEBI" id="CHEBI:597326"/>
    </cofactor>
</comment>
<dbReference type="HOGENOM" id="CLU_016922_10_1_10"/>
<evidence type="ECO:0000256" key="3">
    <source>
        <dbReference type="ARBA" id="ARBA00022679"/>
    </source>
</evidence>
<dbReference type="SUPFAM" id="SSF53383">
    <property type="entry name" value="PLP-dependent transferases"/>
    <property type="match status" value="1"/>
</dbReference>
<keyword evidence="2 6" id="KW-0032">Aminotransferase</keyword>
<evidence type="ECO:0000313" key="6">
    <source>
        <dbReference type="EMBL" id="ACU52833.1"/>
    </source>
</evidence>
<evidence type="ECO:0000256" key="2">
    <source>
        <dbReference type="ARBA" id="ARBA00022576"/>
    </source>
</evidence>
<name>C7LK71_KARMS</name>
<proteinExistence type="inferred from homology"/>
<dbReference type="GO" id="GO:0008483">
    <property type="term" value="F:transaminase activity"/>
    <property type="evidence" value="ECO:0007669"/>
    <property type="project" value="UniProtKB-KW"/>
</dbReference>
<dbReference type="PIRSF" id="PIRSF000521">
    <property type="entry name" value="Transaminase_4ab_Lys_Orn"/>
    <property type="match status" value="1"/>
</dbReference>
<dbReference type="PANTHER" id="PTHR11986:SF79">
    <property type="entry name" value="ACETYLORNITHINE AMINOTRANSFERASE, MITOCHONDRIAL"/>
    <property type="match status" value="1"/>
</dbReference>
<dbReference type="EMBL" id="CP001605">
    <property type="protein sequence ID" value="ACU52833.1"/>
    <property type="molecule type" value="Genomic_DNA"/>
</dbReference>
<dbReference type="FunFam" id="3.40.640.10:FF:000004">
    <property type="entry name" value="Acetylornithine aminotransferase"/>
    <property type="match status" value="1"/>
</dbReference>
<dbReference type="InterPro" id="IPR015421">
    <property type="entry name" value="PyrdxlP-dep_Trfase_major"/>
</dbReference>
<dbReference type="AlphaFoldDB" id="C7LK71"/>
<comment type="similarity">
    <text evidence="5">Belongs to the class-III pyridoxal-phosphate-dependent aminotransferase family.</text>
</comment>
<reference evidence="6 7" key="1">
    <citation type="journal article" date="2009" name="Proc. Natl. Acad. Sci. U.S.A.">
        <title>Convergent evolution of metabolic roles in bacterial co-symbionts of insects.</title>
        <authorList>
            <person name="McCutcheon J.P."/>
            <person name="McDonald B.R."/>
            <person name="Moran N.A."/>
        </authorList>
    </citation>
    <scope>NUCLEOTIDE SEQUENCE [LARGE SCALE GENOMIC DNA]</scope>
    <source>
        <strain evidence="6 7">SMDSEM</strain>
    </source>
</reference>
<accession>C7LK71</accession>
<gene>
    <name evidence="6" type="primary">argD</name>
    <name evidence="6" type="ordered locus">SMDSEM_119</name>
</gene>
<dbReference type="InterPro" id="IPR050103">
    <property type="entry name" value="Class-III_PLP-dep_AT"/>
</dbReference>
<dbReference type="InterPro" id="IPR015422">
    <property type="entry name" value="PyrdxlP-dep_Trfase_small"/>
</dbReference>
<dbReference type="Gene3D" id="3.40.640.10">
    <property type="entry name" value="Type I PLP-dependent aspartate aminotransferase-like (Major domain)"/>
    <property type="match status" value="1"/>
</dbReference>
<dbReference type="STRING" id="595499.SMDSEM_119"/>
<organism evidence="6 7">
    <name type="scientific">Karelsulcia muelleri (strain SMDSEM)</name>
    <name type="common">Sulcia muelleri</name>
    <dbReference type="NCBI Taxonomy" id="595499"/>
    <lineage>
        <taxon>Bacteria</taxon>
        <taxon>Pseudomonadati</taxon>
        <taxon>Bacteroidota</taxon>
        <taxon>Flavobacteriia</taxon>
        <taxon>Flavobacteriales</taxon>
        <taxon>Candidatus Karelsulcia</taxon>
    </lineage>
</organism>
<sequence length="386" mass="44019">MNLFKVYSILDIEIIKGRGIYLYDKRNKKYLDFYGGHAVISIGHSHPKYVKNLKKQIEKISFYSNSIKIPEQEKLANMLIEISGYNDYKVFFCNSGAEANENAIKIASFHNKKKKIIAFKKSFHGRTSGAIAITDNYKIISNFNLQHEVKFFTYKDLFRLEKELKKQDTCAVISEGIQGIGGIIDPGIDFFKNLYFLCKKYNTILILDEIQSGYGRTGLFFAHQNSGIKPDIITIAKGMGNGFPIGGVIIHPKFKPFNGMLGTTFGGNYLACSSGISVLNIIKNEGLIYNAKKMGKRLIHSLKEIDEIKEIRGRGLMLGLKFKFKIKKLINILIKNEKIFVGSSLKKKIIRLLPPLTIEEKHIKTFILKLKKALYYLKNDYLKNDK</sequence>
<dbReference type="InterPro" id="IPR049704">
    <property type="entry name" value="Aminotrans_3_PPA_site"/>
</dbReference>
<dbReference type="CDD" id="cd00610">
    <property type="entry name" value="OAT_like"/>
    <property type="match status" value="1"/>
</dbReference>
<keyword evidence="3 6" id="KW-0808">Transferase</keyword>
<evidence type="ECO:0000256" key="4">
    <source>
        <dbReference type="ARBA" id="ARBA00022898"/>
    </source>
</evidence>
<protein>
    <submittedName>
        <fullName evidence="6">Acetylornithine aminotransferase</fullName>
    </submittedName>
</protein>
<evidence type="ECO:0000313" key="7">
    <source>
        <dbReference type="Proteomes" id="UP000008074"/>
    </source>
</evidence>
<dbReference type="GO" id="GO:0042802">
    <property type="term" value="F:identical protein binding"/>
    <property type="evidence" value="ECO:0007669"/>
    <property type="project" value="TreeGrafter"/>
</dbReference>
<keyword evidence="4 5" id="KW-0663">Pyridoxal phosphate</keyword>
<dbReference type="PANTHER" id="PTHR11986">
    <property type="entry name" value="AMINOTRANSFERASE CLASS III"/>
    <property type="match status" value="1"/>
</dbReference>
<dbReference type="PROSITE" id="PS00600">
    <property type="entry name" value="AA_TRANSFER_CLASS_3"/>
    <property type="match status" value="1"/>
</dbReference>
<dbReference type="Gene3D" id="3.90.1150.10">
    <property type="entry name" value="Aspartate Aminotransferase, domain 1"/>
    <property type="match status" value="1"/>
</dbReference>
<dbReference type="Proteomes" id="UP000008074">
    <property type="component" value="Chromosome"/>
</dbReference>
<evidence type="ECO:0000256" key="1">
    <source>
        <dbReference type="ARBA" id="ARBA00001933"/>
    </source>
</evidence>